<dbReference type="InterPro" id="IPR050951">
    <property type="entry name" value="Retrovirus_Pol_polyprotein"/>
</dbReference>
<dbReference type="Pfam" id="PF17917">
    <property type="entry name" value="RT_RNaseH"/>
    <property type="match status" value="1"/>
</dbReference>
<proteinExistence type="predicted"/>
<dbReference type="GO" id="GO:0004519">
    <property type="term" value="F:endonuclease activity"/>
    <property type="evidence" value="ECO:0007669"/>
    <property type="project" value="UniProtKB-KW"/>
</dbReference>
<dbReference type="CDD" id="cd00303">
    <property type="entry name" value="retropepsin_like"/>
    <property type="match status" value="1"/>
</dbReference>
<dbReference type="GO" id="GO:0004190">
    <property type="term" value="F:aspartic-type endopeptidase activity"/>
    <property type="evidence" value="ECO:0007669"/>
    <property type="project" value="InterPro"/>
</dbReference>
<dbReference type="PANTHER" id="PTHR37984">
    <property type="entry name" value="PROTEIN CBG26694"/>
    <property type="match status" value="1"/>
</dbReference>
<sequence>MGGKTTVDVIVNGRVVKALLDTGATASVISRATVDKLGLPIRPVSDFIHVECANGQALPYLGYVTMSINLLHNPPSTCLALVVPDHDGPGAAPLLLGTNILPSLLKASGSLPESLQLVANCLKARGSQLTATGGSLAFIRIVGREKLCLEANKTIVIPVQLDRAMSYHKTHALIEPCLDSVLPEGVDVSPSLCVYNNGDIDIHEIVKDYADIMARSELDLGHYNGVEHTIELEDPKPFKQRYRRIPPHMFEEMRDHLRQLEACGVIRPSKSQYSSPVVCCRKKDGKLRLCVDYRLLNSRTRKDNYCLPRMDEILDSLRGAKYFSRLDLKSGYHQISIREDHKPYTAFTVGPLGFWEHNRLAFGLCNSPGTFQRVMEDCFSDLNLRIMYIYTDDIIIFSETSEEHLKRLSLVFQRLRYCGLKLSLQKCAFAQSQVSFLGHLISADGVRPDAEKIAKVRDWPSPQNPKELRSFLGFAGYYRKFVEKDWKIARPLNSLLPPTKKKMDKGPSKVTKWEWEDKHEQSFQCLKNLLCVAPLLAAYADFTKPLELHIDASTVGLGAVLYQVIDGAKKVIAYASRSLSKSEERYPAHKLEFLCLKWSVCEKFNDYLWGAPKFLVRTDNNPLTYVLTTAKLDATGHRWLAALASFDFEIEYTLGVSNQDADALSRLPSGRIDIASVQAMRSVDFAPFAATMAVFAEKAEEETSPFPHISLAELRQAQNVNEILGVWMTAMRKRECPILKRTPNPAGHGIMKKNWQKFCFYRGLLHRKVEGEKPQLVLPTKYIPTVCKALHDDMGHQGYEKTLGLIRSRFFWPGMSKDVESWVHHCSRCLRFKGKPVRAPLVGIQTSEPLELVCTDFL</sequence>
<dbReference type="Gene3D" id="2.40.70.10">
    <property type="entry name" value="Acid Proteases"/>
    <property type="match status" value="1"/>
</dbReference>
<dbReference type="InterPro" id="IPR021109">
    <property type="entry name" value="Peptidase_aspartic_dom_sf"/>
</dbReference>
<feature type="domain" description="Peptidase A2" evidence="8">
    <location>
        <begin position="16"/>
        <end position="31"/>
    </location>
</feature>
<dbReference type="CDD" id="cd01647">
    <property type="entry name" value="RT_LTR"/>
    <property type="match status" value="1"/>
</dbReference>
<dbReference type="FunFam" id="3.10.20.370:FF:000001">
    <property type="entry name" value="Retrovirus-related Pol polyprotein from transposon 17.6-like protein"/>
    <property type="match status" value="1"/>
</dbReference>
<dbReference type="PROSITE" id="PS50878">
    <property type="entry name" value="RT_POL"/>
    <property type="match status" value="1"/>
</dbReference>
<evidence type="ECO:0000256" key="3">
    <source>
        <dbReference type="ARBA" id="ARBA00022695"/>
    </source>
</evidence>
<dbReference type="InterPro" id="IPR041588">
    <property type="entry name" value="Integrase_H2C2"/>
</dbReference>
<dbReference type="Gene3D" id="3.10.20.370">
    <property type="match status" value="1"/>
</dbReference>
<dbReference type="InterPro" id="IPR001995">
    <property type="entry name" value="Peptidase_A2_cat"/>
</dbReference>
<dbReference type="SUPFAM" id="SSF50630">
    <property type="entry name" value="Acid proteases"/>
    <property type="match status" value="1"/>
</dbReference>
<dbReference type="AlphaFoldDB" id="A0AAE1A7C4"/>
<dbReference type="CDD" id="cd09274">
    <property type="entry name" value="RNase_HI_RT_Ty3"/>
    <property type="match status" value="1"/>
</dbReference>
<dbReference type="FunFam" id="1.10.340.70:FF:000001">
    <property type="entry name" value="Retrovirus-related Pol polyprotein from transposon gypsy-like Protein"/>
    <property type="match status" value="1"/>
</dbReference>
<protein>
    <recommendedName>
        <fullName evidence="1">RNA-directed DNA polymerase</fullName>
        <ecNumber evidence="1">2.7.7.49</ecNumber>
    </recommendedName>
</protein>
<keyword evidence="2" id="KW-0808">Transferase</keyword>
<evidence type="ECO:0000256" key="1">
    <source>
        <dbReference type="ARBA" id="ARBA00012493"/>
    </source>
</evidence>
<dbReference type="Gene3D" id="1.10.340.70">
    <property type="match status" value="1"/>
</dbReference>
<dbReference type="PROSITE" id="PS00141">
    <property type="entry name" value="ASP_PROTEASE"/>
    <property type="match status" value="1"/>
</dbReference>
<dbReference type="FunFam" id="3.30.70.270:FF:000020">
    <property type="entry name" value="Transposon Tf2-6 polyprotein-like Protein"/>
    <property type="match status" value="1"/>
</dbReference>
<dbReference type="InterPro" id="IPR043128">
    <property type="entry name" value="Rev_trsase/Diguanyl_cyclase"/>
</dbReference>
<evidence type="ECO:0000259" key="8">
    <source>
        <dbReference type="PROSITE" id="PS50175"/>
    </source>
</evidence>
<dbReference type="InterPro" id="IPR001969">
    <property type="entry name" value="Aspartic_peptidase_AS"/>
</dbReference>
<dbReference type="InterPro" id="IPR043502">
    <property type="entry name" value="DNA/RNA_pol_sf"/>
</dbReference>
<dbReference type="GO" id="GO:0006508">
    <property type="term" value="P:proteolysis"/>
    <property type="evidence" value="ECO:0007669"/>
    <property type="project" value="InterPro"/>
</dbReference>
<dbReference type="Pfam" id="PF13975">
    <property type="entry name" value="gag-asp_proteas"/>
    <property type="match status" value="1"/>
</dbReference>
<dbReference type="PROSITE" id="PS50175">
    <property type="entry name" value="ASP_PROT_RETROV"/>
    <property type="match status" value="1"/>
</dbReference>
<name>A0AAE1A7C4_9GAST</name>
<dbReference type="Pfam" id="PF17921">
    <property type="entry name" value="Integrase_H2C2"/>
    <property type="match status" value="1"/>
</dbReference>
<keyword evidence="5" id="KW-0255">Endonuclease</keyword>
<keyword evidence="7" id="KW-0695">RNA-directed DNA polymerase</keyword>
<dbReference type="InterPro" id="IPR000477">
    <property type="entry name" value="RT_dom"/>
</dbReference>
<dbReference type="EC" id="2.7.7.49" evidence="1"/>
<evidence type="ECO:0000256" key="2">
    <source>
        <dbReference type="ARBA" id="ARBA00022679"/>
    </source>
</evidence>
<dbReference type="Proteomes" id="UP001283361">
    <property type="component" value="Unassembled WGS sequence"/>
</dbReference>
<dbReference type="SUPFAM" id="SSF56672">
    <property type="entry name" value="DNA/RNA polymerases"/>
    <property type="match status" value="1"/>
</dbReference>
<evidence type="ECO:0000313" key="10">
    <source>
        <dbReference type="EMBL" id="KAK3781971.1"/>
    </source>
</evidence>
<dbReference type="Pfam" id="PF00078">
    <property type="entry name" value="RVT_1"/>
    <property type="match status" value="1"/>
</dbReference>
<keyword evidence="11" id="KW-1185">Reference proteome</keyword>
<keyword evidence="3" id="KW-0548">Nucleotidyltransferase</keyword>
<comment type="caution">
    <text evidence="10">The sequence shown here is derived from an EMBL/GenBank/DDBJ whole genome shotgun (WGS) entry which is preliminary data.</text>
</comment>
<feature type="domain" description="Reverse transcriptase" evidence="9">
    <location>
        <begin position="261"/>
        <end position="441"/>
    </location>
</feature>
<evidence type="ECO:0000259" key="9">
    <source>
        <dbReference type="PROSITE" id="PS50878"/>
    </source>
</evidence>
<keyword evidence="6" id="KW-0378">Hydrolase</keyword>
<dbReference type="Gene3D" id="3.30.70.270">
    <property type="match status" value="2"/>
</dbReference>
<dbReference type="InterPro" id="IPR041373">
    <property type="entry name" value="RT_RNaseH"/>
</dbReference>
<reference evidence="10" key="1">
    <citation type="journal article" date="2023" name="G3 (Bethesda)">
        <title>A reference genome for the long-term kleptoplast-retaining sea slug Elysia crispata morphotype clarki.</title>
        <authorList>
            <person name="Eastman K.E."/>
            <person name="Pendleton A.L."/>
            <person name="Shaikh M.A."/>
            <person name="Suttiyut T."/>
            <person name="Ogas R."/>
            <person name="Tomko P."/>
            <person name="Gavelis G."/>
            <person name="Widhalm J.R."/>
            <person name="Wisecaver J.H."/>
        </authorList>
    </citation>
    <scope>NUCLEOTIDE SEQUENCE</scope>
    <source>
        <strain evidence="10">ECLA1</strain>
    </source>
</reference>
<dbReference type="GO" id="GO:0003964">
    <property type="term" value="F:RNA-directed DNA polymerase activity"/>
    <property type="evidence" value="ECO:0007669"/>
    <property type="project" value="UniProtKB-KW"/>
</dbReference>
<evidence type="ECO:0000256" key="6">
    <source>
        <dbReference type="ARBA" id="ARBA00022801"/>
    </source>
</evidence>
<organism evidence="10 11">
    <name type="scientific">Elysia crispata</name>
    <name type="common">lettuce slug</name>
    <dbReference type="NCBI Taxonomy" id="231223"/>
    <lineage>
        <taxon>Eukaryota</taxon>
        <taxon>Metazoa</taxon>
        <taxon>Spiralia</taxon>
        <taxon>Lophotrochozoa</taxon>
        <taxon>Mollusca</taxon>
        <taxon>Gastropoda</taxon>
        <taxon>Heterobranchia</taxon>
        <taxon>Euthyneura</taxon>
        <taxon>Panpulmonata</taxon>
        <taxon>Sacoglossa</taxon>
        <taxon>Placobranchoidea</taxon>
        <taxon>Plakobranchidae</taxon>
        <taxon>Elysia</taxon>
    </lineage>
</organism>
<keyword evidence="4" id="KW-0540">Nuclease</keyword>
<gene>
    <name evidence="10" type="ORF">RRG08_017218</name>
</gene>
<evidence type="ECO:0000256" key="7">
    <source>
        <dbReference type="ARBA" id="ARBA00022918"/>
    </source>
</evidence>
<evidence type="ECO:0000256" key="4">
    <source>
        <dbReference type="ARBA" id="ARBA00022722"/>
    </source>
</evidence>
<dbReference type="PANTHER" id="PTHR37984:SF5">
    <property type="entry name" value="PROTEIN NYNRIN-LIKE"/>
    <property type="match status" value="1"/>
</dbReference>
<evidence type="ECO:0000256" key="5">
    <source>
        <dbReference type="ARBA" id="ARBA00022759"/>
    </source>
</evidence>
<evidence type="ECO:0000313" key="11">
    <source>
        <dbReference type="Proteomes" id="UP001283361"/>
    </source>
</evidence>
<dbReference type="EMBL" id="JAWDGP010002562">
    <property type="protein sequence ID" value="KAK3781971.1"/>
    <property type="molecule type" value="Genomic_DNA"/>
</dbReference>
<accession>A0AAE1A7C4</accession>
<dbReference type="Gene3D" id="3.10.10.10">
    <property type="entry name" value="HIV Type 1 Reverse Transcriptase, subunit A, domain 1"/>
    <property type="match status" value="1"/>
</dbReference>